<evidence type="ECO:0008006" key="3">
    <source>
        <dbReference type="Google" id="ProtNLM"/>
    </source>
</evidence>
<organism evidence="1 2">
    <name type="scientific">Harenicola maris</name>
    <dbReference type="NCBI Taxonomy" id="2841044"/>
    <lineage>
        <taxon>Bacteria</taxon>
        <taxon>Pseudomonadati</taxon>
        <taxon>Pseudomonadota</taxon>
        <taxon>Alphaproteobacteria</taxon>
        <taxon>Rhodobacterales</taxon>
        <taxon>Paracoccaceae</taxon>
        <taxon>Harenicola</taxon>
    </lineage>
</organism>
<dbReference type="Proteomes" id="UP001315686">
    <property type="component" value="Unassembled WGS sequence"/>
</dbReference>
<keyword evidence="2" id="KW-1185">Reference proteome</keyword>
<comment type="caution">
    <text evidence="1">The sequence shown here is derived from an EMBL/GenBank/DDBJ whole genome shotgun (WGS) entry which is preliminary data.</text>
</comment>
<evidence type="ECO:0000313" key="1">
    <source>
        <dbReference type="EMBL" id="MBT0959404.1"/>
    </source>
</evidence>
<name>A0AAP2CRX2_9RHOB</name>
<evidence type="ECO:0000313" key="2">
    <source>
        <dbReference type="Proteomes" id="UP001315686"/>
    </source>
</evidence>
<gene>
    <name evidence="1" type="ORF">IV417_18590</name>
</gene>
<sequence>MEFTPESGVAFPVRRKTVRKIAKGRRNHFTGQFTFGPDEGETMDVESNTELRVALVTLARPDVVGLENQVPFAWVKPDGKPATHHFDFRALMANGSRKAIMVKSEYRRLHPEVQLELAQIAAQVTPDFADEVVVMTERDIDPVEYFNAEIMHEMRHADFGADAAARATMGEISATAQIQNLVDKIGLGARGFRAIVRLIRSHELELVNKARITHEAYVRRRLS</sequence>
<dbReference type="AlphaFoldDB" id="A0AAP2CRX2"/>
<protein>
    <recommendedName>
        <fullName evidence="3">TnsA endonuclease N-terminal domain-containing protein</fullName>
    </recommendedName>
</protein>
<accession>A0AAP2CRX2</accession>
<dbReference type="RefSeq" id="WP_327795637.1">
    <property type="nucleotide sequence ID" value="NZ_JADQAZ010000004.1"/>
</dbReference>
<reference evidence="1 2" key="1">
    <citation type="journal article" date="2021" name="Arch. Microbiol.">
        <title>Harenicola maris gen. nov., sp. nov. isolated from the Sea of Japan shallow sediments.</title>
        <authorList>
            <person name="Romanenko L.A."/>
            <person name="Kurilenko V.V."/>
            <person name="Chernysheva N.Y."/>
            <person name="Tekutyeva L.A."/>
            <person name="Velansky P.V."/>
            <person name="Svetashev V.I."/>
            <person name="Isaeva M.P."/>
        </authorList>
    </citation>
    <scope>NUCLEOTIDE SEQUENCE [LARGE SCALE GENOMIC DNA]</scope>
    <source>
        <strain evidence="1 2">KMM 3653</strain>
    </source>
</reference>
<proteinExistence type="predicted"/>
<dbReference type="EMBL" id="JADQAZ010000004">
    <property type="protein sequence ID" value="MBT0959404.1"/>
    <property type="molecule type" value="Genomic_DNA"/>
</dbReference>